<protein>
    <submittedName>
        <fullName evidence="2">tRNA (Adenosine(37)-N6)-threonylcarbamoyltransferase complex dimerization subunit type 1 TsaB</fullName>
    </submittedName>
</protein>
<dbReference type="InterPro" id="IPR043129">
    <property type="entry name" value="ATPase_NBD"/>
</dbReference>
<dbReference type="InterPro" id="IPR022496">
    <property type="entry name" value="T6A_TsaB"/>
</dbReference>
<dbReference type="Gene3D" id="3.30.420.40">
    <property type="match status" value="2"/>
</dbReference>
<gene>
    <name evidence="2" type="primary">tsaB</name>
    <name evidence="2" type="ORF">GCM10022261_03910</name>
</gene>
<dbReference type="NCBIfam" id="TIGR03725">
    <property type="entry name" value="T6A_YeaZ"/>
    <property type="match status" value="1"/>
</dbReference>
<dbReference type="InterPro" id="IPR000905">
    <property type="entry name" value="Gcp-like_dom"/>
</dbReference>
<evidence type="ECO:0000313" key="3">
    <source>
        <dbReference type="Proteomes" id="UP001501586"/>
    </source>
</evidence>
<dbReference type="SUPFAM" id="SSF53067">
    <property type="entry name" value="Actin-like ATPase domain"/>
    <property type="match status" value="2"/>
</dbReference>
<dbReference type="EMBL" id="BAABAZ010000004">
    <property type="protein sequence ID" value="GAA4282860.1"/>
    <property type="molecule type" value="Genomic_DNA"/>
</dbReference>
<sequence length="221" mass="22837">MIILALDTSAAASAALLDDDIVLADWTEFSVRKHAEHLGPALAELLAGQPAPQLAVVGVGPGPFTGLRAGIATAIGYGLGRDIPVHGLPSHHGLALRAFEADPTGEVVVATDARRKEVYWTRYSGLDSAGVPVVAAGPEVSAPAALGAQRARRYGRGFALYPELLGAPVGDEPADLETTAADLGRVAVRMLTAGRELLPTTPLYLRAPDAKPAAPTTTSLR</sequence>
<dbReference type="RefSeq" id="WP_236864973.1">
    <property type="nucleotide sequence ID" value="NZ_BAABAZ010000004.1"/>
</dbReference>
<keyword evidence="3" id="KW-1185">Reference proteome</keyword>
<accession>A0ABP8EG34</accession>
<reference evidence="3" key="1">
    <citation type="journal article" date="2019" name="Int. J. Syst. Evol. Microbiol.">
        <title>The Global Catalogue of Microorganisms (GCM) 10K type strain sequencing project: providing services to taxonomists for standard genome sequencing and annotation.</title>
        <authorList>
            <consortium name="The Broad Institute Genomics Platform"/>
            <consortium name="The Broad Institute Genome Sequencing Center for Infectious Disease"/>
            <person name="Wu L."/>
            <person name="Ma J."/>
        </authorList>
    </citation>
    <scope>NUCLEOTIDE SEQUENCE [LARGE SCALE GENOMIC DNA]</scope>
    <source>
        <strain evidence="3">JCM 17458</strain>
    </source>
</reference>
<dbReference type="Proteomes" id="UP001501586">
    <property type="component" value="Unassembled WGS sequence"/>
</dbReference>
<dbReference type="Pfam" id="PF00814">
    <property type="entry name" value="TsaD"/>
    <property type="match status" value="1"/>
</dbReference>
<proteinExistence type="predicted"/>
<name>A0ABP8EG34_9MICO</name>
<evidence type="ECO:0000313" key="2">
    <source>
        <dbReference type="EMBL" id="GAA4282860.1"/>
    </source>
</evidence>
<organism evidence="2 3">
    <name type="scientific">Brevibacterium daeguense</name>
    <dbReference type="NCBI Taxonomy" id="909936"/>
    <lineage>
        <taxon>Bacteria</taxon>
        <taxon>Bacillati</taxon>
        <taxon>Actinomycetota</taxon>
        <taxon>Actinomycetes</taxon>
        <taxon>Micrococcales</taxon>
        <taxon>Brevibacteriaceae</taxon>
        <taxon>Brevibacterium</taxon>
    </lineage>
</organism>
<evidence type="ECO:0000259" key="1">
    <source>
        <dbReference type="Pfam" id="PF00814"/>
    </source>
</evidence>
<feature type="domain" description="Gcp-like" evidence="1">
    <location>
        <begin position="30"/>
        <end position="128"/>
    </location>
</feature>
<comment type="caution">
    <text evidence="2">The sequence shown here is derived from an EMBL/GenBank/DDBJ whole genome shotgun (WGS) entry which is preliminary data.</text>
</comment>